<gene>
    <name evidence="2" type="ORF">ESZ91_01655</name>
</gene>
<keyword evidence="2" id="KW-0378">Hydrolase</keyword>
<reference evidence="2 3" key="1">
    <citation type="journal article" date="2019" name="Gut">
        <title>Antibiotics-induced monodominance of a novel gut bacterial order.</title>
        <authorList>
            <person name="Hildebrand F."/>
            <person name="Moitinho-Silva L."/>
            <person name="Blasche S."/>
            <person name="Jahn M.T."/>
            <person name="Gossmann T.I."/>
            <person name="Heuerta-Cepas J."/>
            <person name="Hercog R."/>
            <person name="Luetge M."/>
            <person name="Bahram M."/>
            <person name="Pryszlak A."/>
            <person name="Alves R.J."/>
            <person name="Waszak S.M."/>
            <person name="Zhu A."/>
            <person name="Ye L."/>
            <person name="Costea P.I."/>
            <person name="Aalvink S."/>
            <person name="Belzer C."/>
            <person name="Forslund S.K."/>
            <person name="Sunagawa S."/>
            <person name="Hentschel U."/>
            <person name="Merten C."/>
            <person name="Patil K.R."/>
            <person name="Benes V."/>
            <person name="Bork P."/>
        </authorList>
    </citation>
    <scope>NUCLEOTIDE SEQUENCE [LARGE SCALE GENOMIC DNA]</scope>
    <source>
        <strain evidence="2 3">HDS1380</strain>
    </source>
</reference>
<sequence length="376" mass="41241">MNGFQGIRDFMREMVESGKISGCAAAVYRRGECLFREFVGYGDAKKTMPLGKDSAFRLASMTKPVTAAAALVCRQRGLLRLDAPLCEYLPEFSRMFLARKTENGFERGEAAKTPVTLLHLLTHSSGLGSGPAGDFQYSSVKPREGDTLASTVNRYAGVWLDFEPGSAQMYSPVLGLDTVARVVEIVSGEPYGDFVQKNIFAPLHMDHTSYRLEDFEKKNIVLSCACHDGVLEDFETLHNFDDFPAGYTGGGAGLLSTLDDYSKFAEMLRRGTAGGGEILTKESVGLMKKPWLDDTIEGMCDIFNWGLGVRALRAQSEAQPLSKGSFGWSGAYGPHFWVDPEKQVSAVYMHNSLTYGGAGAPHTLRFEKEVMKALEK</sequence>
<dbReference type="InterPro" id="IPR001466">
    <property type="entry name" value="Beta-lactam-related"/>
</dbReference>
<accession>A0A4Q2K8W0</accession>
<dbReference type="Pfam" id="PF00144">
    <property type="entry name" value="Beta-lactamase"/>
    <property type="match status" value="1"/>
</dbReference>
<feature type="domain" description="Beta-lactamase-related" evidence="1">
    <location>
        <begin position="8"/>
        <end position="355"/>
    </location>
</feature>
<dbReference type="Gene3D" id="3.40.710.10">
    <property type="entry name" value="DD-peptidase/beta-lactamase superfamily"/>
    <property type="match status" value="1"/>
</dbReference>
<keyword evidence="3" id="KW-1185">Reference proteome</keyword>
<dbReference type="SUPFAM" id="SSF56601">
    <property type="entry name" value="beta-lactamase/transpeptidase-like"/>
    <property type="match status" value="1"/>
</dbReference>
<dbReference type="PANTHER" id="PTHR43283:SF3">
    <property type="entry name" value="BETA-LACTAMASE FAMILY PROTEIN (AFU_ORTHOLOGUE AFUA_5G07500)"/>
    <property type="match status" value="1"/>
</dbReference>
<dbReference type="PANTHER" id="PTHR43283">
    <property type="entry name" value="BETA-LACTAMASE-RELATED"/>
    <property type="match status" value="1"/>
</dbReference>
<name>A0A4Q2K8W0_9FIRM</name>
<evidence type="ECO:0000259" key="1">
    <source>
        <dbReference type="Pfam" id="PF00144"/>
    </source>
</evidence>
<protein>
    <submittedName>
        <fullName evidence="2">Class A beta-lactamase-related serine hydrolase</fullName>
    </submittedName>
</protein>
<dbReference type="GO" id="GO:0016787">
    <property type="term" value="F:hydrolase activity"/>
    <property type="evidence" value="ECO:0007669"/>
    <property type="project" value="UniProtKB-KW"/>
</dbReference>
<evidence type="ECO:0000313" key="3">
    <source>
        <dbReference type="Proteomes" id="UP000291269"/>
    </source>
</evidence>
<dbReference type="AlphaFoldDB" id="A0A4Q2K8W0"/>
<evidence type="ECO:0000313" key="2">
    <source>
        <dbReference type="EMBL" id="RXZ61114.1"/>
    </source>
</evidence>
<dbReference type="RefSeq" id="WP_129223472.1">
    <property type="nucleotide sequence ID" value="NZ_SDOZ01000002.1"/>
</dbReference>
<organism evidence="2 3">
    <name type="scientific">Candidatus Borkfalkia ceftriaxoniphila</name>
    <dbReference type="NCBI Taxonomy" id="2508949"/>
    <lineage>
        <taxon>Bacteria</taxon>
        <taxon>Bacillati</taxon>
        <taxon>Bacillota</taxon>
        <taxon>Clostridia</taxon>
        <taxon>Christensenellales</taxon>
        <taxon>Christensenellaceae</taxon>
        <taxon>Candidatus Borkfalkia</taxon>
    </lineage>
</organism>
<proteinExistence type="predicted"/>
<dbReference type="OrthoDB" id="9797709at2"/>
<dbReference type="EMBL" id="SDOZ01000002">
    <property type="protein sequence ID" value="RXZ61114.1"/>
    <property type="molecule type" value="Genomic_DNA"/>
</dbReference>
<dbReference type="InterPro" id="IPR050789">
    <property type="entry name" value="Diverse_Enzym_Activities"/>
</dbReference>
<dbReference type="InterPro" id="IPR012338">
    <property type="entry name" value="Beta-lactam/transpept-like"/>
</dbReference>
<comment type="caution">
    <text evidence="2">The sequence shown here is derived from an EMBL/GenBank/DDBJ whole genome shotgun (WGS) entry which is preliminary data.</text>
</comment>
<dbReference type="Proteomes" id="UP000291269">
    <property type="component" value="Unassembled WGS sequence"/>
</dbReference>